<feature type="transmembrane region" description="Helical" evidence="6">
    <location>
        <begin position="117"/>
        <end position="137"/>
    </location>
</feature>
<organism evidence="8">
    <name type="scientific">Selaginella moellendorffii</name>
    <name type="common">Spikemoss</name>
    <dbReference type="NCBI Taxonomy" id="88036"/>
    <lineage>
        <taxon>Eukaryota</taxon>
        <taxon>Viridiplantae</taxon>
        <taxon>Streptophyta</taxon>
        <taxon>Embryophyta</taxon>
        <taxon>Tracheophyta</taxon>
        <taxon>Lycopodiopsida</taxon>
        <taxon>Selaginellales</taxon>
        <taxon>Selaginellaceae</taxon>
        <taxon>Selaginella</taxon>
    </lineage>
</organism>
<dbReference type="Proteomes" id="UP000001514">
    <property type="component" value="Unassembled WGS sequence"/>
</dbReference>
<dbReference type="PROSITE" id="PS01022">
    <property type="entry name" value="PTR2_1"/>
    <property type="match status" value="1"/>
</dbReference>
<protein>
    <recommendedName>
        <fullName evidence="9">Major facilitator superfamily (MFS) profile domain-containing protein</fullName>
    </recommendedName>
</protein>
<evidence type="ECO:0000256" key="1">
    <source>
        <dbReference type="ARBA" id="ARBA00004141"/>
    </source>
</evidence>
<feature type="transmembrane region" description="Helical" evidence="6">
    <location>
        <begin position="187"/>
        <end position="208"/>
    </location>
</feature>
<feature type="transmembrane region" description="Helical" evidence="6">
    <location>
        <begin position="351"/>
        <end position="371"/>
    </location>
</feature>
<sequence>MFLAGNEVAERMAFFGIATNFITFLVYKIHFTFPDSATVITNVLGTSCLTPLIGAFLADSYLGRYWTITIFSIIYLIGLIMLTIAAIAPSLRPPSTGCAELNLFLGTCQRASRSQLAFLYLSLYTVALGSGGIRPCVSAFGADQFDPDDPRESKSLAVFFNIFYLMIAIGIAVSLTAVVYIQDFVGWGWGLGILAAAMLLATIIFLAGTRSYRHRIPSGSPLTRLAQVIVAAVRKRNLPVPDDESLLFEVYDRESAIPGSRKLQRTHHLRFLDKAAVETEAEKILARSSPSAITPWRLCTVTQVEELKSLARLVPIWATSILLNTVFIQLVNFSVQQGLTMDRRLARSFTIPAASVPVFAAIFIILVLPLYDRALIPALRRITGHSRGITFLQRIGIGLFLSMLAVVAAALIERKRRAIAYATGRALNPLETLPYSAMWLIVQYSLVGLAEVFAAIGMLEFFYDQAPDSVRSVGTSFFSTGGAAGSYVASLLVTVVKRSTSASPWLSNNINIGHLDRYYWMLAVLSGVNALVFVALARRYEYSTGSSSSSSSSPVKKMGDGSPNGMATKCHNPLFNCRCMDRVESCHLAKSDRSIEFVRLV</sequence>
<evidence type="ECO:0000313" key="8">
    <source>
        <dbReference type="Proteomes" id="UP000001514"/>
    </source>
</evidence>
<feature type="transmembrane region" description="Helical" evidence="6">
    <location>
        <begin position="313"/>
        <end position="331"/>
    </location>
</feature>
<dbReference type="InterPro" id="IPR018456">
    <property type="entry name" value="PTR2_symporter_CS"/>
</dbReference>
<dbReference type="InterPro" id="IPR000109">
    <property type="entry name" value="POT_fam"/>
</dbReference>
<dbReference type="GO" id="GO:0022857">
    <property type="term" value="F:transmembrane transporter activity"/>
    <property type="evidence" value="ECO:0000318"/>
    <property type="project" value="GO_Central"/>
</dbReference>
<feature type="transmembrane region" description="Helical" evidence="6">
    <location>
        <begin position="12"/>
        <end position="33"/>
    </location>
</feature>
<dbReference type="Gramene" id="EFJ08499">
    <property type="protein sequence ID" value="EFJ08499"/>
    <property type="gene ID" value="SELMODRAFT_131637"/>
</dbReference>
<dbReference type="eggNOG" id="KOG1237">
    <property type="taxonomic scope" value="Eukaryota"/>
</dbReference>
<feature type="transmembrane region" description="Helical" evidence="6">
    <location>
        <begin position="517"/>
        <end position="537"/>
    </location>
</feature>
<dbReference type="FunCoup" id="D8T4B4">
    <property type="interactions" value="1965"/>
</dbReference>
<evidence type="ECO:0000256" key="3">
    <source>
        <dbReference type="ARBA" id="ARBA00022692"/>
    </source>
</evidence>
<dbReference type="GO" id="GO:0006857">
    <property type="term" value="P:oligopeptide transport"/>
    <property type="evidence" value="ECO:0007669"/>
    <property type="project" value="InterPro"/>
</dbReference>
<evidence type="ECO:0008006" key="9">
    <source>
        <dbReference type="Google" id="ProtNLM"/>
    </source>
</evidence>
<evidence type="ECO:0000256" key="6">
    <source>
        <dbReference type="SAM" id="Phobius"/>
    </source>
</evidence>
<keyword evidence="3 6" id="KW-0812">Transmembrane</keyword>
<evidence type="ECO:0000256" key="5">
    <source>
        <dbReference type="ARBA" id="ARBA00023136"/>
    </source>
</evidence>
<name>D8T4B4_SELML</name>
<accession>D8T4B4</accession>
<dbReference type="GO" id="GO:0055085">
    <property type="term" value="P:transmembrane transport"/>
    <property type="evidence" value="ECO:0000318"/>
    <property type="project" value="GO_Central"/>
</dbReference>
<dbReference type="KEGG" id="smo:SELMODRAFT_131637"/>
<dbReference type="HOGENOM" id="CLU_009313_4_1_1"/>
<proteinExistence type="inferred from homology"/>
<feature type="transmembrane region" description="Helical" evidence="6">
    <location>
        <begin position="39"/>
        <end position="58"/>
    </location>
</feature>
<keyword evidence="5 6" id="KW-0472">Membrane</keyword>
<dbReference type="AlphaFoldDB" id="D8T4B4"/>
<gene>
    <name evidence="7" type="ORF">SELMODRAFT_131637</name>
</gene>
<keyword evidence="8" id="KW-1185">Reference proteome</keyword>
<evidence type="ECO:0000313" key="7">
    <source>
        <dbReference type="EMBL" id="EFJ08499.1"/>
    </source>
</evidence>
<keyword evidence="4 6" id="KW-1133">Transmembrane helix</keyword>
<dbReference type="EMBL" id="GL377673">
    <property type="protein sequence ID" value="EFJ08499.1"/>
    <property type="molecule type" value="Genomic_DNA"/>
</dbReference>
<dbReference type="GO" id="GO:0016020">
    <property type="term" value="C:membrane"/>
    <property type="evidence" value="ECO:0000318"/>
    <property type="project" value="GO_Central"/>
</dbReference>
<dbReference type="OrthoDB" id="8904098at2759"/>
<evidence type="ECO:0000256" key="2">
    <source>
        <dbReference type="ARBA" id="ARBA00005982"/>
    </source>
</evidence>
<dbReference type="InterPro" id="IPR036259">
    <property type="entry name" value="MFS_trans_sf"/>
</dbReference>
<evidence type="ECO:0000256" key="4">
    <source>
        <dbReference type="ARBA" id="ARBA00022989"/>
    </source>
</evidence>
<dbReference type="InParanoid" id="D8T4B4"/>
<dbReference type="CDD" id="cd17351">
    <property type="entry name" value="MFS_NPF"/>
    <property type="match status" value="1"/>
</dbReference>
<dbReference type="SUPFAM" id="SSF103473">
    <property type="entry name" value="MFS general substrate transporter"/>
    <property type="match status" value="1"/>
</dbReference>
<dbReference type="PANTHER" id="PTHR11654">
    <property type="entry name" value="OLIGOPEPTIDE TRANSPORTER-RELATED"/>
    <property type="match status" value="1"/>
</dbReference>
<dbReference type="Pfam" id="PF00854">
    <property type="entry name" value="PTR2"/>
    <property type="match status" value="1"/>
</dbReference>
<feature type="transmembrane region" description="Helical" evidence="6">
    <location>
        <begin position="437"/>
        <end position="463"/>
    </location>
</feature>
<comment type="similarity">
    <text evidence="2">Belongs to the major facilitator superfamily. Proton-dependent oligopeptide transporter (POT/PTR) (TC 2.A.17) family.</text>
</comment>
<comment type="subcellular location">
    <subcellularLocation>
        <location evidence="1">Membrane</location>
        <topology evidence="1">Multi-pass membrane protein</topology>
    </subcellularLocation>
</comment>
<reference evidence="7 8" key="1">
    <citation type="journal article" date="2011" name="Science">
        <title>The Selaginella genome identifies genetic changes associated with the evolution of vascular plants.</title>
        <authorList>
            <person name="Banks J.A."/>
            <person name="Nishiyama T."/>
            <person name="Hasebe M."/>
            <person name="Bowman J.L."/>
            <person name="Gribskov M."/>
            <person name="dePamphilis C."/>
            <person name="Albert V.A."/>
            <person name="Aono N."/>
            <person name="Aoyama T."/>
            <person name="Ambrose B.A."/>
            <person name="Ashton N.W."/>
            <person name="Axtell M.J."/>
            <person name="Barker E."/>
            <person name="Barker M.S."/>
            <person name="Bennetzen J.L."/>
            <person name="Bonawitz N.D."/>
            <person name="Chapple C."/>
            <person name="Cheng C."/>
            <person name="Correa L.G."/>
            <person name="Dacre M."/>
            <person name="DeBarry J."/>
            <person name="Dreyer I."/>
            <person name="Elias M."/>
            <person name="Engstrom E.M."/>
            <person name="Estelle M."/>
            <person name="Feng L."/>
            <person name="Finet C."/>
            <person name="Floyd S.K."/>
            <person name="Frommer W.B."/>
            <person name="Fujita T."/>
            <person name="Gramzow L."/>
            <person name="Gutensohn M."/>
            <person name="Harholt J."/>
            <person name="Hattori M."/>
            <person name="Heyl A."/>
            <person name="Hirai T."/>
            <person name="Hiwatashi Y."/>
            <person name="Ishikawa M."/>
            <person name="Iwata M."/>
            <person name="Karol K.G."/>
            <person name="Koehler B."/>
            <person name="Kolukisaoglu U."/>
            <person name="Kubo M."/>
            <person name="Kurata T."/>
            <person name="Lalonde S."/>
            <person name="Li K."/>
            <person name="Li Y."/>
            <person name="Litt A."/>
            <person name="Lyons E."/>
            <person name="Manning G."/>
            <person name="Maruyama T."/>
            <person name="Michael T.P."/>
            <person name="Mikami K."/>
            <person name="Miyazaki S."/>
            <person name="Morinaga S."/>
            <person name="Murata T."/>
            <person name="Mueller-Roeber B."/>
            <person name="Nelson D.R."/>
            <person name="Obara M."/>
            <person name="Oguri Y."/>
            <person name="Olmstead R.G."/>
            <person name="Onodera N."/>
            <person name="Petersen B.L."/>
            <person name="Pils B."/>
            <person name="Prigge M."/>
            <person name="Rensing S.A."/>
            <person name="Riano-Pachon D.M."/>
            <person name="Roberts A.W."/>
            <person name="Sato Y."/>
            <person name="Scheller H.V."/>
            <person name="Schulz B."/>
            <person name="Schulz C."/>
            <person name="Shakirov E.V."/>
            <person name="Shibagaki N."/>
            <person name="Shinohara N."/>
            <person name="Shippen D.E."/>
            <person name="Soerensen I."/>
            <person name="Sotooka R."/>
            <person name="Sugimoto N."/>
            <person name="Sugita M."/>
            <person name="Sumikawa N."/>
            <person name="Tanurdzic M."/>
            <person name="Theissen G."/>
            <person name="Ulvskov P."/>
            <person name="Wakazuki S."/>
            <person name="Weng J.K."/>
            <person name="Willats W.W."/>
            <person name="Wipf D."/>
            <person name="Wolf P.G."/>
            <person name="Yang L."/>
            <person name="Zimmer A.D."/>
            <person name="Zhu Q."/>
            <person name="Mitros T."/>
            <person name="Hellsten U."/>
            <person name="Loque D."/>
            <person name="Otillar R."/>
            <person name="Salamov A."/>
            <person name="Schmutz J."/>
            <person name="Shapiro H."/>
            <person name="Lindquist E."/>
            <person name="Lucas S."/>
            <person name="Rokhsar D."/>
            <person name="Grigoriev I.V."/>
        </authorList>
    </citation>
    <scope>NUCLEOTIDE SEQUENCE [LARGE SCALE GENOMIC DNA]</scope>
</reference>
<dbReference type="Gene3D" id="1.20.1250.20">
    <property type="entry name" value="MFS general substrate transporter like domains"/>
    <property type="match status" value="1"/>
</dbReference>
<feature type="transmembrane region" description="Helical" evidence="6">
    <location>
        <begin position="65"/>
        <end position="87"/>
    </location>
</feature>
<feature type="transmembrane region" description="Helical" evidence="6">
    <location>
        <begin position="391"/>
        <end position="412"/>
    </location>
</feature>
<feature type="transmembrane region" description="Helical" evidence="6">
    <location>
        <begin position="475"/>
        <end position="497"/>
    </location>
</feature>
<dbReference type="OMA" id="DRVESCH"/>
<feature type="transmembrane region" description="Helical" evidence="6">
    <location>
        <begin position="158"/>
        <end position="181"/>
    </location>
</feature>